<feature type="region of interest" description="Disordered" evidence="1">
    <location>
        <begin position="74"/>
        <end position="109"/>
    </location>
</feature>
<accession>A0A1Q9EB87</accession>
<feature type="region of interest" description="Disordered" evidence="1">
    <location>
        <begin position="19"/>
        <end position="55"/>
    </location>
</feature>
<feature type="compositionally biased region" description="Acidic residues" evidence="1">
    <location>
        <begin position="45"/>
        <end position="54"/>
    </location>
</feature>
<comment type="caution">
    <text evidence="2">The sequence shown here is derived from an EMBL/GenBank/DDBJ whole genome shotgun (WGS) entry which is preliminary data.</text>
</comment>
<dbReference type="Proteomes" id="UP000186817">
    <property type="component" value="Unassembled WGS sequence"/>
</dbReference>
<reference evidence="2 3" key="1">
    <citation type="submission" date="2016-02" db="EMBL/GenBank/DDBJ databases">
        <title>Genome analysis of coral dinoflagellate symbionts highlights evolutionary adaptations to a symbiotic lifestyle.</title>
        <authorList>
            <person name="Aranda M."/>
            <person name="Li Y."/>
            <person name="Liew Y.J."/>
            <person name="Baumgarten S."/>
            <person name="Simakov O."/>
            <person name="Wilson M."/>
            <person name="Piel J."/>
            <person name="Ashoor H."/>
            <person name="Bougouffa S."/>
            <person name="Bajic V.B."/>
            <person name="Ryu T."/>
            <person name="Ravasi T."/>
            <person name="Bayer T."/>
            <person name="Micklem G."/>
            <person name="Kim H."/>
            <person name="Bhak J."/>
            <person name="Lajeunesse T.C."/>
            <person name="Voolstra C.R."/>
        </authorList>
    </citation>
    <scope>NUCLEOTIDE SEQUENCE [LARGE SCALE GENOMIC DNA]</scope>
    <source>
        <strain evidence="2 3">CCMP2467</strain>
    </source>
</reference>
<name>A0A1Q9EB87_SYMMI</name>
<evidence type="ECO:0000256" key="1">
    <source>
        <dbReference type="SAM" id="MobiDB-lite"/>
    </source>
</evidence>
<evidence type="ECO:0000313" key="2">
    <source>
        <dbReference type="EMBL" id="OLQ04704.1"/>
    </source>
</evidence>
<organism evidence="2 3">
    <name type="scientific">Symbiodinium microadriaticum</name>
    <name type="common">Dinoflagellate</name>
    <name type="synonym">Zooxanthella microadriatica</name>
    <dbReference type="NCBI Taxonomy" id="2951"/>
    <lineage>
        <taxon>Eukaryota</taxon>
        <taxon>Sar</taxon>
        <taxon>Alveolata</taxon>
        <taxon>Dinophyceae</taxon>
        <taxon>Suessiales</taxon>
        <taxon>Symbiodiniaceae</taxon>
        <taxon>Symbiodinium</taxon>
    </lineage>
</organism>
<keyword evidence="3" id="KW-1185">Reference proteome</keyword>
<sequence>MHAAARSSLCDAVNFEAAGTGERGMGNLSSYLEGGLGSPRGPAAELEEGTEAPAEDASRCFWIFACTMPGGRAEEDAGAFEPVAEPPEALAEVSEAPAPLTAEHRPGFL</sequence>
<protein>
    <submittedName>
        <fullName evidence="2">Uncharacterized protein</fullName>
    </submittedName>
</protein>
<feature type="compositionally biased region" description="Low complexity" evidence="1">
    <location>
        <begin position="81"/>
        <end position="100"/>
    </location>
</feature>
<dbReference type="AlphaFoldDB" id="A0A1Q9EB87"/>
<gene>
    <name evidence="2" type="ORF">AK812_SmicGene12216</name>
</gene>
<dbReference type="EMBL" id="LSRX01000203">
    <property type="protein sequence ID" value="OLQ04704.1"/>
    <property type="molecule type" value="Genomic_DNA"/>
</dbReference>
<evidence type="ECO:0000313" key="3">
    <source>
        <dbReference type="Proteomes" id="UP000186817"/>
    </source>
</evidence>
<proteinExistence type="predicted"/>